<name>A0ABR7NIM9_9FIRM</name>
<evidence type="ECO:0000313" key="3">
    <source>
        <dbReference type="Proteomes" id="UP000658131"/>
    </source>
</evidence>
<reference evidence="2 3" key="1">
    <citation type="submission" date="2020-08" db="EMBL/GenBank/DDBJ databases">
        <title>Genome public.</title>
        <authorList>
            <person name="Liu C."/>
            <person name="Sun Q."/>
        </authorList>
    </citation>
    <scope>NUCLEOTIDE SEQUENCE [LARGE SCALE GENOMIC DNA]</scope>
    <source>
        <strain evidence="2 3">BX1</strain>
    </source>
</reference>
<dbReference type="Proteomes" id="UP000658131">
    <property type="component" value="Unassembled WGS sequence"/>
</dbReference>
<dbReference type="Gene3D" id="3.60.110.10">
    <property type="entry name" value="Carbon-nitrogen hydrolase"/>
    <property type="match status" value="1"/>
</dbReference>
<dbReference type="InterPro" id="IPR036526">
    <property type="entry name" value="C-N_Hydrolase_sf"/>
</dbReference>
<sequence>MQQLTIAIVPTLAAPPEGAQLVIFCDPRGYVAEIDSSMMLAAAARYAIRHKVYLVPERFIAANYLCLCLLSPQGVVIGAQRAVHLNLSLREHNYYRDDAIRPFDTPLGRVALLVDVDVNMPQVARAAVEAGATLLLSSQFIQLYDLYEDRVRYGAINAAVSNGVNVAAAAGMGGIIVRCDGRELAGFSEELPVMAALDPSRCHADRDAIAAGRRLLTRHRPLLADRPAAEGGRLDV</sequence>
<dbReference type="Pfam" id="PF00795">
    <property type="entry name" value="CN_hydrolase"/>
    <property type="match status" value="1"/>
</dbReference>
<accession>A0ABR7NIM9</accession>
<gene>
    <name evidence="2" type="ORF">H8717_04470</name>
</gene>
<organism evidence="2 3">
    <name type="scientific">Yanshouia hominis</name>
    <dbReference type="NCBI Taxonomy" id="2763673"/>
    <lineage>
        <taxon>Bacteria</taxon>
        <taxon>Bacillati</taxon>
        <taxon>Bacillota</taxon>
        <taxon>Clostridia</taxon>
        <taxon>Eubacteriales</taxon>
        <taxon>Oscillospiraceae</taxon>
        <taxon>Yanshouia</taxon>
    </lineage>
</organism>
<protein>
    <recommendedName>
        <fullName evidence="1">CN hydrolase domain-containing protein</fullName>
    </recommendedName>
</protein>
<evidence type="ECO:0000313" key="2">
    <source>
        <dbReference type="EMBL" id="MBC8575667.1"/>
    </source>
</evidence>
<comment type="caution">
    <text evidence="2">The sequence shown here is derived from an EMBL/GenBank/DDBJ whole genome shotgun (WGS) entry which is preliminary data.</text>
</comment>
<keyword evidence="3" id="KW-1185">Reference proteome</keyword>
<evidence type="ECO:0000259" key="1">
    <source>
        <dbReference type="Pfam" id="PF00795"/>
    </source>
</evidence>
<dbReference type="SUPFAM" id="SSF56317">
    <property type="entry name" value="Carbon-nitrogen hydrolase"/>
    <property type="match status" value="1"/>
</dbReference>
<dbReference type="RefSeq" id="WP_262399289.1">
    <property type="nucleotide sequence ID" value="NZ_JACRTB010000006.1"/>
</dbReference>
<feature type="domain" description="CN hydrolase" evidence="1">
    <location>
        <begin position="63"/>
        <end position="204"/>
    </location>
</feature>
<dbReference type="InterPro" id="IPR003010">
    <property type="entry name" value="C-N_Hydrolase"/>
</dbReference>
<proteinExistence type="predicted"/>
<dbReference type="EMBL" id="JACRTB010000006">
    <property type="protein sequence ID" value="MBC8575667.1"/>
    <property type="molecule type" value="Genomic_DNA"/>
</dbReference>